<name>A0A2T0UTE0_9ACTN</name>
<dbReference type="InterPro" id="IPR009830">
    <property type="entry name" value="LppX/LprAFG"/>
</dbReference>
<accession>A0A2T0UTE0</accession>
<keyword evidence="6" id="KW-1185">Reference proteome</keyword>
<gene>
    <name evidence="5" type="ORF">B0I28_102807</name>
</gene>
<comment type="caution">
    <text evidence="5">The sequence shown here is derived from an EMBL/GenBank/DDBJ whole genome shotgun (WGS) entry which is preliminary data.</text>
</comment>
<evidence type="ECO:0000313" key="5">
    <source>
        <dbReference type="EMBL" id="PRY61186.1"/>
    </source>
</evidence>
<dbReference type="OrthoDB" id="4763237at2"/>
<feature type="signal peptide" evidence="4">
    <location>
        <begin position="1"/>
        <end position="19"/>
    </location>
</feature>
<dbReference type="PROSITE" id="PS51257">
    <property type="entry name" value="PROKAR_LIPOPROTEIN"/>
    <property type="match status" value="1"/>
</dbReference>
<reference evidence="5 6" key="1">
    <citation type="submission" date="2018-03" db="EMBL/GenBank/DDBJ databases">
        <title>Genomic Encyclopedia of Type Strains, Phase III (KMG-III): the genomes of soil and plant-associated and newly described type strains.</title>
        <authorList>
            <person name="Whitman W."/>
        </authorList>
    </citation>
    <scope>NUCLEOTIDE SEQUENCE [LARGE SCALE GENOMIC DNA]</scope>
    <source>
        <strain evidence="5 6">CGMCC 4.7067</strain>
    </source>
</reference>
<evidence type="ECO:0000313" key="6">
    <source>
        <dbReference type="Proteomes" id="UP000238176"/>
    </source>
</evidence>
<dbReference type="Pfam" id="PF07161">
    <property type="entry name" value="LppX_LprAFG"/>
    <property type="match status" value="1"/>
</dbReference>
<dbReference type="Proteomes" id="UP000238176">
    <property type="component" value="Unassembled WGS sequence"/>
</dbReference>
<feature type="chain" id="PRO_5038988475" evidence="4">
    <location>
        <begin position="20"/>
        <end position="220"/>
    </location>
</feature>
<evidence type="ECO:0000256" key="3">
    <source>
        <dbReference type="ARBA" id="ARBA00022475"/>
    </source>
</evidence>
<keyword evidence="3" id="KW-0472">Membrane</keyword>
<protein>
    <submittedName>
        <fullName evidence="5">Lipoprotein LprG</fullName>
    </submittedName>
</protein>
<dbReference type="CDD" id="cd16334">
    <property type="entry name" value="LppX-like"/>
    <property type="match status" value="1"/>
</dbReference>
<dbReference type="GO" id="GO:0030313">
    <property type="term" value="C:cell envelope"/>
    <property type="evidence" value="ECO:0007669"/>
    <property type="project" value="UniProtKB-SubCell"/>
</dbReference>
<dbReference type="SUPFAM" id="SSF89392">
    <property type="entry name" value="Prokaryotic lipoproteins and lipoprotein localization factors"/>
    <property type="match status" value="1"/>
</dbReference>
<evidence type="ECO:0000256" key="2">
    <source>
        <dbReference type="ARBA" id="ARBA00009194"/>
    </source>
</evidence>
<keyword evidence="5" id="KW-0449">Lipoprotein</keyword>
<dbReference type="RefSeq" id="WP_106363326.1">
    <property type="nucleotide sequence ID" value="NZ_PVTJ01000002.1"/>
</dbReference>
<comment type="subcellular location">
    <subcellularLocation>
        <location evidence="1">Cell envelope</location>
    </subcellularLocation>
</comment>
<evidence type="ECO:0000256" key="1">
    <source>
        <dbReference type="ARBA" id="ARBA00004196"/>
    </source>
</evidence>
<dbReference type="Gene3D" id="2.50.20.20">
    <property type="match status" value="1"/>
</dbReference>
<keyword evidence="4" id="KW-0732">Signal</keyword>
<organism evidence="5 6">
    <name type="scientific">Glycomyces artemisiae</name>
    <dbReference type="NCBI Taxonomy" id="1076443"/>
    <lineage>
        <taxon>Bacteria</taxon>
        <taxon>Bacillati</taxon>
        <taxon>Actinomycetota</taxon>
        <taxon>Actinomycetes</taxon>
        <taxon>Glycomycetales</taxon>
        <taxon>Glycomycetaceae</taxon>
        <taxon>Glycomyces</taxon>
    </lineage>
</organism>
<dbReference type="EMBL" id="PVTJ01000002">
    <property type="protein sequence ID" value="PRY61186.1"/>
    <property type="molecule type" value="Genomic_DNA"/>
</dbReference>
<dbReference type="InterPro" id="IPR029046">
    <property type="entry name" value="LolA/LolB/LppX"/>
</dbReference>
<evidence type="ECO:0000256" key="4">
    <source>
        <dbReference type="SAM" id="SignalP"/>
    </source>
</evidence>
<comment type="similarity">
    <text evidence="2">Belongs to the LppX/LprAFG lipoprotein family.</text>
</comment>
<dbReference type="AlphaFoldDB" id="A0A2T0UTE0"/>
<proteinExistence type="inferred from homology"/>
<sequence>MRSKLPVIGAAALVLSALAACSDGADEVPAADEVLPSASEVMAEVESVHFELTVDGEVEGLSVKSADGVVTADGEAEGTGTITALGMDLEVDYTIVGDSAYVKGVTGGYQEIPVGDEMLPYDPTVLLDPGAGIAALLNAVETATPEDTEAVGGFDTYRYEVVFDPAAFAEFLPAAGEWNTATVWFDEETLRVVKAEFAQGDATVTLLLDDYNEPVDIAVP</sequence>
<keyword evidence="3" id="KW-1003">Cell membrane</keyword>